<dbReference type="InterPro" id="IPR036937">
    <property type="entry name" value="Adhesion_dom_fimbrial_sf"/>
</dbReference>
<accession>A0AA45WPT9</accession>
<dbReference type="GO" id="GO:0007155">
    <property type="term" value="P:cell adhesion"/>
    <property type="evidence" value="ECO:0007669"/>
    <property type="project" value="InterPro"/>
</dbReference>
<evidence type="ECO:0000256" key="1">
    <source>
        <dbReference type="SAM" id="SignalP"/>
    </source>
</evidence>
<gene>
    <name evidence="3" type="ORF">SAMN06264868_12210</name>
</gene>
<dbReference type="PANTHER" id="PTHR37089">
    <property type="entry name" value="PROTEIN U-RELATED"/>
    <property type="match status" value="1"/>
</dbReference>
<keyword evidence="3" id="KW-0946">Virion</keyword>
<dbReference type="EMBL" id="FXTX01000022">
    <property type="protein sequence ID" value="SMP21109.1"/>
    <property type="molecule type" value="Genomic_DNA"/>
</dbReference>
<organism evidence="3 4">
    <name type="scientific">Venenivibrio stagnispumantis</name>
    <dbReference type="NCBI Taxonomy" id="407998"/>
    <lineage>
        <taxon>Bacteria</taxon>
        <taxon>Pseudomonadati</taxon>
        <taxon>Aquificota</taxon>
        <taxon>Aquificia</taxon>
        <taxon>Aquificales</taxon>
        <taxon>Hydrogenothermaceae</taxon>
        <taxon>Venenivibrio</taxon>
    </lineage>
</organism>
<dbReference type="PANTHER" id="PTHR37089:SF1">
    <property type="entry name" value="MEMBRANE PROTEIN"/>
    <property type="match status" value="1"/>
</dbReference>
<proteinExistence type="predicted"/>
<feature type="signal peptide" evidence="1">
    <location>
        <begin position="1"/>
        <end position="20"/>
    </location>
</feature>
<sequence length="159" mass="16477">MKKVLLTLGMAIGLTSLAYAGDTSGSTTLTATAQPGCSIQNSPSLSLAYSGLGDATGNFQLQIECDNGLNYTITFGDGNNASGGVRRATDGNGNYLAYRLYQDSGYTTEIGVGSNNTMTGTGDGNTQNITIYAKVPQSENASNNALGTYTDTLNITISW</sequence>
<name>A0AA45WPT9_9AQUI</name>
<feature type="domain" description="Spore coat protein U/FanG" evidence="2">
    <location>
        <begin position="26"/>
        <end position="156"/>
    </location>
</feature>
<dbReference type="AlphaFoldDB" id="A0AA45WPT9"/>
<evidence type="ECO:0000313" key="3">
    <source>
        <dbReference type="EMBL" id="SMP21109.1"/>
    </source>
</evidence>
<reference evidence="3" key="1">
    <citation type="submission" date="2017-05" db="EMBL/GenBank/DDBJ databases">
        <authorList>
            <person name="Varghese N."/>
            <person name="Submissions S."/>
        </authorList>
    </citation>
    <scope>NUCLEOTIDE SEQUENCE</scope>
    <source>
        <strain evidence="3">DSM 18763</strain>
    </source>
</reference>
<dbReference type="RefSeq" id="WP_265135009.1">
    <property type="nucleotide sequence ID" value="NZ_FXTX01000022.1"/>
</dbReference>
<evidence type="ECO:0000313" key="4">
    <source>
        <dbReference type="Proteomes" id="UP001157947"/>
    </source>
</evidence>
<dbReference type="Pfam" id="PF05229">
    <property type="entry name" value="SCPU"/>
    <property type="match status" value="1"/>
</dbReference>
<feature type="chain" id="PRO_5041371199" evidence="1">
    <location>
        <begin position="21"/>
        <end position="159"/>
    </location>
</feature>
<keyword evidence="4" id="KW-1185">Reference proteome</keyword>
<keyword evidence="3" id="KW-0167">Capsid protein</keyword>
<dbReference type="InterPro" id="IPR007893">
    <property type="entry name" value="Spore_coat_U/FanG"/>
</dbReference>
<protein>
    <submittedName>
        <fullName evidence="3">Spore coat protein U (SCPU) domain-containing protein</fullName>
    </submittedName>
</protein>
<dbReference type="GO" id="GO:0009289">
    <property type="term" value="C:pilus"/>
    <property type="evidence" value="ECO:0007669"/>
    <property type="project" value="InterPro"/>
</dbReference>
<dbReference type="SMART" id="SM00972">
    <property type="entry name" value="SCPU"/>
    <property type="match status" value="1"/>
</dbReference>
<dbReference type="Proteomes" id="UP001157947">
    <property type="component" value="Unassembled WGS sequence"/>
</dbReference>
<dbReference type="InterPro" id="IPR053167">
    <property type="entry name" value="Spore_coat_component"/>
</dbReference>
<evidence type="ECO:0000259" key="2">
    <source>
        <dbReference type="Pfam" id="PF05229"/>
    </source>
</evidence>
<keyword evidence="1" id="KW-0732">Signal</keyword>
<comment type="caution">
    <text evidence="3">The sequence shown here is derived from an EMBL/GenBank/DDBJ whole genome shotgun (WGS) entry which is preliminary data.</text>
</comment>
<dbReference type="Gene3D" id="2.60.40.1090">
    <property type="entry name" value="Fimbrial-type adhesion domain"/>
    <property type="match status" value="1"/>
</dbReference>